<name>A0ABP0NQ92_9DINO</name>
<evidence type="ECO:0000256" key="1">
    <source>
        <dbReference type="SAM" id="MobiDB-lite"/>
    </source>
</evidence>
<reference evidence="2 3" key="1">
    <citation type="submission" date="2024-02" db="EMBL/GenBank/DDBJ databases">
        <authorList>
            <person name="Chen Y."/>
            <person name="Shah S."/>
            <person name="Dougan E. K."/>
            <person name="Thang M."/>
            <person name="Chan C."/>
        </authorList>
    </citation>
    <scope>NUCLEOTIDE SEQUENCE [LARGE SCALE GENOMIC DNA]</scope>
</reference>
<feature type="compositionally biased region" description="Basic residues" evidence="1">
    <location>
        <begin position="258"/>
        <end position="270"/>
    </location>
</feature>
<gene>
    <name evidence="2" type="ORF">CCMP2556_LOCUS31939</name>
</gene>
<protein>
    <submittedName>
        <fullName evidence="2">Uncharacterized protein</fullName>
    </submittedName>
</protein>
<comment type="caution">
    <text evidence="2">The sequence shown here is derived from an EMBL/GenBank/DDBJ whole genome shotgun (WGS) entry which is preliminary data.</text>
</comment>
<evidence type="ECO:0000313" key="3">
    <source>
        <dbReference type="Proteomes" id="UP001642484"/>
    </source>
</evidence>
<feature type="compositionally biased region" description="Low complexity" evidence="1">
    <location>
        <begin position="243"/>
        <end position="255"/>
    </location>
</feature>
<dbReference type="EMBL" id="CAXAMN010021962">
    <property type="protein sequence ID" value="CAK9064969.1"/>
    <property type="molecule type" value="Genomic_DNA"/>
</dbReference>
<proteinExistence type="predicted"/>
<evidence type="ECO:0000313" key="2">
    <source>
        <dbReference type="EMBL" id="CAK9064969.1"/>
    </source>
</evidence>
<feature type="region of interest" description="Disordered" evidence="1">
    <location>
        <begin position="238"/>
        <end position="270"/>
    </location>
</feature>
<keyword evidence="3" id="KW-1185">Reference proteome</keyword>
<sequence length="270" mass="30429">MCELLCSTFEERRRFQRLHSTRALVFGGRLSASGQYLPKSGGCMSTSRSGRPCPNSRVTKLMPYCKQCMKNGDPSLRAVKHPRFGKILIATRDLPKGYYAAWWGKLCQKKKIPYKRMEWALETSKGMVDAVPYKGSLLKYCACPGPSELPTIDFAPNSDVLLKSGEKLAAVIFRTLQPIPRNWQVDMMYNKDEKSTDEFFEERGLIRGDVGTKRYPALRKKTAEKPTLMKQMRIQMKVLKTNTAKGSTKAKGSSKGSKDKKVKGKVGKAR</sequence>
<organism evidence="2 3">
    <name type="scientific">Durusdinium trenchii</name>
    <dbReference type="NCBI Taxonomy" id="1381693"/>
    <lineage>
        <taxon>Eukaryota</taxon>
        <taxon>Sar</taxon>
        <taxon>Alveolata</taxon>
        <taxon>Dinophyceae</taxon>
        <taxon>Suessiales</taxon>
        <taxon>Symbiodiniaceae</taxon>
        <taxon>Durusdinium</taxon>
    </lineage>
</organism>
<accession>A0ABP0NQ92</accession>
<dbReference type="Proteomes" id="UP001642484">
    <property type="component" value="Unassembled WGS sequence"/>
</dbReference>